<dbReference type="AlphaFoldDB" id="A0A3B0BV27"/>
<evidence type="ECO:0000256" key="1">
    <source>
        <dbReference type="SAM" id="MobiDB-lite"/>
    </source>
</evidence>
<protein>
    <recommendedName>
        <fullName evidence="4">Outer membrane lipoprotein-sorting protein</fullName>
    </recommendedName>
</protein>
<evidence type="ECO:0000313" key="3">
    <source>
        <dbReference type="Proteomes" id="UP000276603"/>
    </source>
</evidence>
<accession>A0A3B0BV27</accession>
<comment type="caution">
    <text evidence="2">The sequence shown here is derived from an EMBL/GenBank/DDBJ whole genome shotgun (WGS) entry which is preliminary data.</text>
</comment>
<sequence length="261" mass="29828">MLACKTEKKADTSASEEPQKSDPIILSPEEKQGMELLENCLKAHGGMDIWKSFVGLEYNLNDNGKQVYQLTHLKDRRAYLKSKKYEVGFDGKVAWAVPNANEVSGKSAAFYYNLDFYFIGVPFLLKDPGVNISYAGKTKIDDRTFESLKVTFGSEVGLTPEDVYYLYINPETYLMEILTYSISYFDKENSVVSSAKVYSDYKKVQGLMMPHKMENFEWNDGAMGKSKNHLRIFSDIQFLKEISNEEVFEVPQDAVIERLEV</sequence>
<reference evidence="2 3" key="1">
    <citation type="submission" date="2018-10" db="EMBL/GenBank/DDBJ databases">
        <title>Ulvibacterium marinum gen. nov., sp. nov., a novel marine bacterium of the family Flavobacteriaceae, isolated from a culture of the green alga Ulva prolifera.</title>
        <authorList>
            <person name="Zhang Z."/>
        </authorList>
    </citation>
    <scope>NUCLEOTIDE SEQUENCE [LARGE SCALE GENOMIC DNA]</scope>
    <source>
        <strain evidence="2 3">CCMM003</strain>
    </source>
</reference>
<dbReference type="Proteomes" id="UP000276603">
    <property type="component" value="Unassembled WGS sequence"/>
</dbReference>
<evidence type="ECO:0008006" key="4">
    <source>
        <dbReference type="Google" id="ProtNLM"/>
    </source>
</evidence>
<keyword evidence="3" id="KW-1185">Reference proteome</keyword>
<gene>
    <name evidence="2" type="ORF">D7Z94_23355</name>
</gene>
<organism evidence="2 3">
    <name type="scientific">Ulvibacterium marinum</name>
    <dbReference type="NCBI Taxonomy" id="2419782"/>
    <lineage>
        <taxon>Bacteria</taxon>
        <taxon>Pseudomonadati</taxon>
        <taxon>Bacteroidota</taxon>
        <taxon>Flavobacteriia</taxon>
        <taxon>Flavobacteriales</taxon>
        <taxon>Flavobacteriaceae</taxon>
        <taxon>Ulvibacterium</taxon>
    </lineage>
</organism>
<dbReference type="EMBL" id="RBCJ01000006">
    <property type="protein sequence ID" value="RKN76732.1"/>
    <property type="molecule type" value="Genomic_DNA"/>
</dbReference>
<feature type="region of interest" description="Disordered" evidence="1">
    <location>
        <begin position="1"/>
        <end position="25"/>
    </location>
</feature>
<feature type="compositionally biased region" description="Basic and acidic residues" evidence="1">
    <location>
        <begin position="1"/>
        <end position="11"/>
    </location>
</feature>
<proteinExistence type="predicted"/>
<name>A0A3B0BV27_9FLAO</name>
<dbReference type="InterPro" id="IPR045444">
    <property type="entry name" value="DUF6503"/>
</dbReference>
<dbReference type="Pfam" id="PF20113">
    <property type="entry name" value="DUF6503"/>
    <property type="match status" value="1"/>
</dbReference>
<evidence type="ECO:0000313" key="2">
    <source>
        <dbReference type="EMBL" id="RKN76732.1"/>
    </source>
</evidence>